<dbReference type="PATRIC" id="fig|1125712.3.peg.1232"/>
<accession>U2TPL4</accession>
<feature type="binding site" evidence="9">
    <location>
        <position position="116"/>
    </location>
    <ligand>
        <name>Zn(2+)</name>
        <dbReference type="ChEBI" id="CHEBI:29105"/>
    </ligand>
</feature>
<dbReference type="SUPFAM" id="SSF51182">
    <property type="entry name" value="RmlC-like cupins"/>
    <property type="match status" value="1"/>
</dbReference>
<comment type="cofactor">
    <cofactor evidence="9">
        <name>Zn(2+)</name>
        <dbReference type="ChEBI" id="CHEBI:29105"/>
    </cofactor>
    <text evidence="9">Binds 1 zinc ion per subunit.</text>
</comment>
<dbReference type="InterPro" id="IPR049071">
    <property type="entry name" value="MPI_cupin_dom"/>
</dbReference>
<evidence type="ECO:0000256" key="10">
    <source>
        <dbReference type="PIRSR" id="PIRSR036894-2"/>
    </source>
</evidence>
<feature type="domain" description="Phosphomannose isomerase type I catalytic" evidence="11">
    <location>
        <begin position="9"/>
        <end position="104"/>
    </location>
</feature>
<dbReference type="Pfam" id="PF20511">
    <property type="entry name" value="PMI_typeI_cat"/>
    <property type="match status" value="1"/>
</dbReference>
<dbReference type="InterPro" id="IPR001250">
    <property type="entry name" value="Man6P_Isoase-1"/>
</dbReference>
<evidence type="ECO:0000259" key="12">
    <source>
        <dbReference type="Pfam" id="PF21621"/>
    </source>
</evidence>
<dbReference type="NCBIfam" id="TIGR00218">
    <property type="entry name" value="manA"/>
    <property type="match status" value="1"/>
</dbReference>
<dbReference type="PANTHER" id="PTHR42742:SF3">
    <property type="entry name" value="FRUCTOKINASE"/>
    <property type="match status" value="1"/>
</dbReference>
<evidence type="ECO:0000256" key="1">
    <source>
        <dbReference type="ARBA" id="ARBA00000757"/>
    </source>
</evidence>
<feature type="active site" evidence="10">
    <location>
        <position position="193"/>
    </location>
</feature>
<dbReference type="AlphaFoldDB" id="U2TPL4"/>
<dbReference type="STRING" id="1125712.HMPREF1316_0099"/>
<comment type="caution">
    <text evidence="13">The sequence shown here is derived from an EMBL/GenBank/DDBJ whole genome shotgun (WGS) entry which is preliminary data.</text>
</comment>
<feature type="binding site" evidence="9">
    <location>
        <position position="98"/>
    </location>
    <ligand>
        <name>Zn(2+)</name>
        <dbReference type="ChEBI" id="CHEBI:29105"/>
    </ligand>
</feature>
<dbReference type="InterPro" id="IPR051804">
    <property type="entry name" value="Carb_Metab_Reg_Kinase/Isom"/>
</dbReference>
<evidence type="ECO:0000256" key="9">
    <source>
        <dbReference type="PIRSR" id="PIRSR036894-1"/>
    </source>
</evidence>
<evidence type="ECO:0000256" key="8">
    <source>
        <dbReference type="ARBA" id="ARBA00030762"/>
    </source>
</evidence>
<protein>
    <recommendedName>
        <fullName evidence="3">mannose-6-phosphate isomerase</fullName>
        <ecNumber evidence="3">5.3.1.8</ecNumber>
    </recommendedName>
    <alternativeName>
        <fullName evidence="7">Phosphohexomutase</fullName>
    </alternativeName>
    <alternativeName>
        <fullName evidence="8">Phosphomannose isomerase</fullName>
    </alternativeName>
</protein>
<dbReference type="Gene3D" id="2.60.120.10">
    <property type="entry name" value="Jelly Rolls"/>
    <property type="match status" value="2"/>
</dbReference>
<evidence type="ECO:0000313" key="14">
    <source>
        <dbReference type="Proteomes" id="UP000016638"/>
    </source>
</evidence>
<evidence type="ECO:0000259" key="11">
    <source>
        <dbReference type="Pfam" id="PF20511"/>
    </source>
</evidence>
<reference evidence="13 14" key="1">
    <citation type="submission" date="2013-08" db="EMBL/GenBank/DDBJ databases">
        <authorList>
            <person name="Durkin A.S."/>
            <person name="Haft D.R."/>
            <person name="McCorrison J."/>
            <person name="Torralba M."/>
            <person name="Gillis M."/>
            <person name="Haft D.H."/>
            <person name="Methe B."/>
            <person name="Sutton G."/>
            <person name="Nelson K.E."/>
        </authorList>
    </citation>
    <scope>NUCLEOTIDE SEQUENCE [LARGE SCALE GENOMIC DNA]</scope>
    <source>
        <strain evidence="13 14">F0195</strain>
    </source>
</reference>
<dbReference type="GO" id="GO:0005975">
    <property type="term" value="P:carbohydrate metabolic process"/>
    <property type="evidence" value="ECO:0007669"/>
    <property type="project" value="InterPro"/>
</dbReference>
<organism evidence="13 14">
    <name type="scientific">Olsenella profusa F0195</name>
    <dbReference type="NCBI Taxonomy" id="1125712"/>
    <lineage>
        <taxon>Bacteria</taxon>
        <taxon>Bacillati</taxon>
        <taxon>Actinomycetota</taxon>
        <taxon>Coriobacteriia</taxon>
        <taxon>Coriobacteriales</taxon>
        <taxon>Atopobiaceae</taxon>
        <taxon>Olsenella</taxon>
    </lineage>
</organism>
<evidence type="ECO:0000313" key="13">
    <source>
        <dbReference type="EMBL" id="ERL08380.1"/>
    </source>
</evidence>
<evidence type="ECO:0000256" key="5">
    <source>
        <dbReference type="ARBA" id="ARBA00022833"/>
    </source>
</evidence>
<comment type="similarity">
    <text evidence="2">Belongs to the mannose-6-phosphate isomerase type 1 family.</text>
</comment>
<dbReference type="InterPro" id="IPR014628">
    <property type="entry name" value="Man6P_isomerase_Firm_short"/>
</dbReference>
<dbReference type="RefSeq" id="WP_021726249.1">
    <property type="nucleotide sequence ID" value="NZ_AWEZ01000045.1"/>
</dbReference>
<gene>
    <name evidence="13" type="primary">manA</name>
    <name evidence="13" type="ORF">HMPREF1316_0099</name>
</gene>
<keyword evidence="6 13" id="KW-0413">Isomerase</keyword>
<dbReference type="GO" id="GO:0004476">
    <property type="term" value="F:mannose-6-phosphate isomerase activity"/>
    <property type="evidence" value="ECO:0007669"/>
    <property type="project" value="UniProtKB-EC"/>
</dbReference>
<evidence type="ECO:0000256" key="7">
    <source>
        <dbReference type="ARBA" id="ARBA00029741"/>
    </source>
</evidence>
<dbReference type="EC" id="5.3.1.8" evidence="3"/>
<feature type="domain" description="Mannose-6-phosphate isomerase cupin" evidence="12">
    <location>
        <begin position="260"/>
        <end position="311"/>
    </location>
</feature>
<dbReference type="PANTHER" id="PTHR42742">
    <property type="entry name" value="TRANSCRIPTIONAL REPRESSOR MPRA"/>
    <property type="match status" value="1"/>
</dbReference>
<keyword evidence="4 9" id="KW-0479">Metal-binding</keyword>
<evidence type="ECO:0000256" key="4">
    <source>
        <dbReference type="ARBA" id="ARBA00022723"/>
    </source>
</evidence>
<feature type="binding site" evidence="9">
    <location>
        <position position="173"/>
    </location>
    <ligand>
        <name>Zn(2+)</name>
        <dbReference type="ChEBI" id="CHEBI:29105"/>
    </ligand>
</feature>
<dbReference type="InterPro" id="IPR046457">
    <property type="entry name" value="PMI_typeI_cat"/>
</dbReference>
<evidence type="ECO:0000256" key="2">
    <source>
        <dbReference type="ARBA" id="ARBA00010772"/>
    </source>
</evidence>
<name>U2TPL4_9ACTN</name>
<dbReference type="GO" id="GO:0008270">
    <property type="term" value="F:zinc ion binding"/>
    <property type="evidence" value="ECO:0007669"/>
    <property type="project" value="InterPro"/>
</dbReference>
<proteinExistence type="inferred from homology"/>
<keyword evidence="14" id="KW-1185">Reference proteome</keyword>
<dbReference type="eggNOG" id="COG1482">
    <property type="taxonomic scope" value="Bacteria"/>
</dbReference>
<comment type="catalytic activity">
    <reaction evidence="1">
        <text>D-mannose 6-phosphate = D-fructose 6-phosphate</text>
        <dbReference type="Rhea" id="RHEA:12356"/>
        <dbReference type="ChEBI" id="CHEBI:58735"/>
        <dbReference type="ChEBI" id="CHEBI:61527"/>
        <dbReference type="EC" id="5.3.1.8"/>
    </reaction>
</comment>
<evidence type="ECO:0000256" key="6">
    <source>
        <dbReference type="ARBA" id="ARBA00023235"/>
    </source>
</evidence>
<dbReference type="InterPro" id="IPR014710">
    <property type="entry name" value="RmlC-like_jellyroll"/>
</dbReference>
<dbReference type="CDD" id="cd07010">
    <property type="entry name" value="cupin_PMI_type_I_N_bac"/>
    <property type="match status" value="1"/>
</dbReference>
<sequence length="316" mass="34720">MSHELIFTQPLFHEKIWGGRRLQAEYGYDIPAGPIGECWAISAHPSGDCPIARGAYRGMTLSRLWDMHPELFGRTGFDRFPLLVKILDAEGDLSIQVHPDDAYAMAHERGSLGKMECWYVLHAEPDATIVVGQRAHGREEFARLAREDAWDRLLNEVPVRTGDFFQIMPGTVHAIKAGTMVLETQQSSDVTYRVYDYDRVQADGTQRALHRAQSLDVIDFSQVPPSGGVSHAADGPGVTLLEECARYRVWHVLVGDEAITLPSPRTFYCASVVEGQGAAAGEAVCKGDHLVVPHGFGDLALTGSMELIVSTVPEVP</sequence>
<keyword evidence="5 9" id="KW-0862">Zinc</keyword>
<dbReference type="InterPro" id="IPR011051">
    <property type="entry name" value="RmlC_Cupin_sf"/>
</dbReference>
<evidence type="ECO:0000256" key="3">
    <source>
        <dbReference type="ARBA" id="ARBA00011956"/>
    </source>
</evidence>
<dbReference type="PIRSF" id="PIRSF036894">
    <property type="entry name" value="PMI_Firm_short"/>
    <property type="match status" value="1"/>
</dbReference>
<dbReference type="EMBL" id="AWEZ01000045">
    <property type="protein sequence ID" value="ERL08380.1"/>
    <property type="molecule type" value="Genomic_DNA"/>
</dbReference>
<dbReference type="Pfam" id="PF21621">
    <property type="entry name" value="MPI_cupin_dom"/>
    <property type="match status" value="1"/>
</dbReference>
<dbReference type="Proteomes" id="UP000016638">
    <property type="component" value="Unassembled WGS sequence"/>
</dbReference>